<reference evidence="3" key="1">
    <citation type="submission" date="2021-01" db="EMBL/GenBank/DDBJ databases">
        <title>Whole genome shotgun sequence of Planotetraspora silvatica NBRC 100141.</title>
        <authorList>
            <person name="Komaki H."/>
            <person name="Tamura T."/>
        </authorList>
    </citation>
    <scope>NUCLEOTIDE SEQUENCE</scope>
    <source>
        <strain evidence="3">NBRC 100141</strain>
    </source>
</reference>
<dbReference type="PANTHER" id="PTHR22916:SF3">
    <property type="entry name" value="UDP-GLCNAC:BETAGAL BETA-1,3-N-ACETYLGLUCOSAMINYLTRANSFERASE-LIKE PROTEIN 1"/>
    <property type="match status" value="1"/>
</dbReference>
<dbReference type="EMBL" id="BOOQ01000023">
    <property type="protein sequence ID" value="GII47050.1"/>
    <property type="molecule type" value="Genomic_DNA"/>
</dbReference>
<dbReference type="InterPro" id="IPR029044">
    <property type="entry name" value="Nucleotide-diphossugar_trans"/>
</dbReference>
<name>A0A8J3UMB6_9ACTN</name>
<protein>
    <submittedName>
        <fullName evidence="3">Glycosyl transferase</fullName>
    </submittedName>
</protein>
<keyword evidence="3" id="KW-0808">Transferase</keyword>
<dbReference type="InterPro" id="IPR001173">
    <property type="entry name" value="Glyco_trans_2-like"/>
</dbReference>
<dbReference type="Pfam" id="PF22181">
    <property type="entry name" value="TarS_linker"/>
    <property type="match status" value="1"/>
</dbReference>
<evidence type="ECO:0000313" key="4">
    <source>
        <dbReference type="Proteomes" id="UP000644610"/>
    </source>
</evidence>
<dbReference type="Proteomes" id="UP000644610">
    <property type="component" value="Unassembled WGS sequence"/>
</dbReference>
<evidence type="ECO:0000259" key="1">
    <source>
        <dbReference type="Pfam" id="PF00535"/>
    </source>
</evidence>
<dbReference type="InterPro" id="IPR054028">
    <property type="entry name" value="TarS/TarP_linker"/>
</dbReference>
<feature type="domain" description="Glycosyltransferase 2-like" evidence="1">
    <location>
        <begin position="12"/>
        <end position="174"/>
    </location>
</feature>
<dbReference type="Pfam" id="PF00535">
    <property type="entry name" value="Glycos_transf_2"/>
    <property type="match status" value="1"/>
</dbReference>
<dbReference type="CDD" id="cd00761">
    <property type="entry name" value="Glyco_tranf_GTA_type"/>
    <property type="match status" value="1"/>
</dbReference>
<organism evidence="3 4">
    <name type="scientific">Planotetraspora silvatica</name>
    <dbReference type="NCBI Taxonomy" id="234614"/>
    <lineage>
        <taxon>Bacteria</taxon>
        <taxon>Bacillati</taxon>
        <taxon>Actinomycetota</taxon>
        <taxon>Actinomycetes</taxon>
        <taxon>Streptosporangiales</taxon>
        <taxon>Streptosporangiaceae</taxon>
        <taxon>Planotetraspora</taxon>
    </lineage>
</organism>
<sequence length="606" mass="66894">METESDHQVDVSVLVLARNCRAHLDRCLTSLLVQRVDKEIVVVDDGSSDGTRDLLDLYAAHHPGVIRVIHRDRRGVPARLRNRALAEARGRYVFFCDGGDHLGPDALRRMVATADANTSDIVLGKIVRRGRGAGHLVRLPEFAFRDDADVVGLLDGAYESLSCFKLFRRSSLERHRIRFDETLTTGDDLAFSVHAYCHAGVISVVADHDCYHLVRRRDGGVPMAETAGRDPLAWLRMIRTPLELMAGHIPPGPLRDHLLLRHFKLDVLAQLGAPFLAACEAAREKIVMEVADICAEWLTDGVRDLFGDLERLRVASLDDVDRLVRLARVETAPMRHRLLGLDWIGGRLEVSGSVSLAGFDGEVCLVLRERTAQGERRVPVTRIADRFGAMIEVTSLPSGIWDVHVAVECEGVRRLARLRADRDPVMVAPAARFSSGVVAVPFLTRSQGYLGLDVGGHLLRVPGAVRLARAEWAGRRLRVEGQVHVGSTPGAVAVRHLVWRERASGRERRQPVVATGSHTFVASAGGFSAGTWDAYLELDVGGPPARFPVKVDRPEELDGTMRWWSGLMRWTVRPYATSVNRRLSTSVHVSTPFTLLGSAMRKLGPS</sequence>
<gene>
    <name evidence="3" type="ORF">Psi02_34740</name>
</gene>
<dbReference type="AlphaFoldDB" id="A0A8J3UMB6"/>
<evidence type="ECO:0000259" key="2">
    <source>
        <dbReference type="Pfam" id="PF22181"/>
    </source>
</evidence>
<dbReference type="Gene3D" id="3.90.550.10">
    <property type="entry name" value="Spore Coat Polysaccharide Biosynthesis Protein SpsA, Chain A"/>
    <property type="match status" value="1"/>
</dbReference>
<keyword evidence="4" id="KW-1185">Reference proteome</keyword>
<feature type="domain" description="TarS/TarP linker" evidence="2">
    <location>
        <begin position="234"/>
        <end position="327"/>
    </location>
</feature>
<evidence type="ECO:0000313" key="3">
    <source>
        <dbReference type="EMBL" id="GII47050.1"/>
    </source>
</evidence>
<proteinExistence type="predicted"/>
<dbReference type="SUPFAM" id="SSF53448">
    <property type="entry name" value="Nucleotide-diphospho-sugar transferases"/>
    <property type="match status" value="1"/>
</dbReference>
<comment type="caution">
    <text evidence="3">The sequence shown here is derived from an EMBL/GenBank/DDBJ whole genome shotgun (WGS) entry which is preliminary data.</text>
</comment>
<dbReference type="PANTHER" id="PTHR22916">
    <property type="entry name" value="GLYCOSYLTRANSFERASE"/>
    <property type="match status" value="1"/>
</dbReference>
<dbReference type="RefSeq" id="WP_203975273.1">
    <property type="nucleotide sequence ID" value="NZ_BAAAKY010000023.1"/>
</dbReference>
<dbReference type="GO" id="GO:0016758">
    <property type="term" value="F:hexosyltransferase activity"/>
    <property type="evidence" value="ECO:0007669"/>
    <property type="project" value="UniProtKB-ARBA"/>
</dbReference>
<accession>A0A8J3UMB6</accession>